<sequence length="324" mass="36066">MKKTYSVLKRYGVALLSCAFLSTALFAAEETAPGVKGASDEEFTPAKEVLNIKYVDVGKPYHMDVETLKGFFTDAKGVTVPLQKQDKAFPNGGGSVSTAEVKAIHDGLVVYFKVSWSDPTRNARAIAVQEFRDAVALMFPLGAVEITPSEHFSPRMGDREKPTNLWHWKADWEADLLVKGELEDVETQYPNMHDDFNLNPYSAYYHRELITSVEVLSGGRAANNLLSQPARGRSVEDLNAEGFGTLTTQAHQDVNGCSKYEDGVWTVIIYRSLITEDPHDVQFVPGGTSYFNMAVWNGGDQDRNGQKNISIQWHPVTLERVAWQ</sequence>
<name>A0A1V4AVY0_9BACT</name>
<dbReference type="AlphaFoldDB" id="A0A1V4AVY0"/>
<keyword evidence="1" id="KW-0813">Transport</keyword>
<protein>
    <recommendedName>
        <fullName evidence="7">Cytochrome c-552/DMSO reductase-like haem-binding domain-containing protein</fullName>
    </recommendedName>
</protein>
<evidence type="ECO:0000256" key="3">
    <source>
        <dbReference type="ARBA" id="ARBA00022723"/>
    </source>
</evidence>
<dbReference type="Gene3D" id="2.60.40.1190">
    <property type="match status" value="1"/>
</dbReference>
<evidence type="ECO:0000256" key="5">
    <source>
        <dbReference type="ARBA" id="ARBA00023004"/>
    </source>
</evidence>
<evidence type="ECO:0000259" key="7">
    <source>
        <dbReference type="Pfam" id="PF09459"/>
    </source>
</evidence>
<evidence type="ECO:0000256" key="1">
    <source>
        <dbReference type="ARBA" id="ARBA00022448"/>
    </source>
</evidence>
<keyword evidence="3" id="KW-0479">Metal-binding</keyword>
<comment type="caution">
    <text evidence="8">The sequence shown here is derived from an EMBL/GenBank/DDBJ whole genome shotgun (WGS) entry which is preliminary data.</text>
</comment>
<dbReference type="GO" id="GO:0046872">
    <property type="term" value="F:metal ion binding"/>
    <property type="evidence" value="ECO:0007669"/>
    <property type="project" value="UniProtKB-KW"/>
</dbReference>
<organism evidence="8 9">
    <name type="scientific">Candidatus Brocadia carolinensis</name>
    <dbReference type="NCBI Taxonomy" id="1004156"/>
    <lineage>
        <taxon>Bacteria</taxon>
        <taxon>Pseudomonadati</taxon>
        <taxon>Planctomycetota</taxon>
        <taxon>Candidatus Brocadiia</taxon>
        <taxon>Candidatus Brocadiales</taxon>
        <taxon>Candidatus Brocadiaceae</taxon>
        <taxon>Candidatus Brocadia</taxon>
    </lineage>
</organism>
<gene>
    <name evidence="8" type="ORF">AYP45_04450</name>
</gene>
<dbReference type="GO" id="GO:0020037">
    <property type="term" value="F:heme binding"/>
    <property type="evidence" value="ECO:0007669"/>
    <property type="project" value="InterPro"/>
</dbReference>
<dbReference type="InterPro" id="IPR019020">
    <property type="entry name" value="Cyt-c552/DMSO_Rdtase_haem-bd"/>
</dbReference>
<accession>A0A1V4AVY0</accession>
<keyword evidence="5" id="KW-0408">Iron</keyword>
<evidence type="ECO:0000313" key="9">
    <source>
        <dbReference type="Proteomes" id="UP000189681"/>
    </source>
</evidence>
<evidence type="ECO:0000256" key="4">
    <source>
        <dbReference type="ARBA" id="ARBA00022982"/>
    </source>
</evidence>
<dbReference type="EMBL" id="AYTS01000037">
    <property type="protein sequence ID" value="OOP57241.1"/>
    <property type="molecule type" value="Genomic_DNA"/>
</dbReference>
<feature type="chain" id="PRO_5013342171" description="Cytochrome c-552/DMSO reductase-like haem-binding domain-containing protein" evidence="6">
    <location>
        <begin position="28"/>
        <end position="324"/>
    </location>
</feature>
<dbReference type="STRING" id="1004156.AYP45_04450"/>
<feature type="domain" description="Cytochrome c-552/DMSO reductase-like haem-binding" evidence="7">
    <location>
        <begin position="71"/>
        <end position="307"/>
    </location>
</feature>
<evidence type="ECO:0000256" key="6">
    <source>
        <dbReference type="SAM" id="SignalP"/>
    </source>
</evidence>
<proteinExistence type="predicted"/>
<dbReference type="Pfam" id="PF09459">
    <property type="entry name" value="EB_dh"/>
    <property type="match status" value="1"/>
</dbReference>
<reference evidence="8 9" key="1">
    <citation type="journal article" date="2017" name="Water Res.">
        <title>Discovery and metagenomic analysis of an anammox bacterial enrichment related to Candidatus "Brocadia caroliniensis" in a full-scale glycerol-fed nitritation-denitritation separate centrate treatment process.</title>
        <authorList>
            <person name="Park H."/>
            <person name="Brotto A.C."/>
            <person name="van Loosdrecht M.C."/>
            <person name="Chandran K."/>
        </authorList>
    </citation>
    <scope>NUCLEOTIDE SEQUENCE [LARGE SCALE GENOMIC DNA]</scope>
    <source>
        <strain evidence="8">26THWARD</strain>
    </source>
</reference>
<keyword evidence="6" id="KW-0732">Signal</keyword>
<evidence type="ECO:0000313" key="8">
    <source>
        <dbReference type="EMBL" id="OOP57241.1"/>
    </source>
</evidence>
<dbReference type="Proteomes" id="UP000189681">
    <property type="component" value="Unassembled WGS sequence"/>
</dbReference>
<keyword evidence="2" id="KW-0349">Heme</keyword>
<keyword evidence="4" id="KW-0249">Electron transport</keyword>
<feature type="signal peptide" evidence="6">
    <location>
        <begin position="1"/>
        <end position="27"/>
    </location>
</feature>
<evidence type="ECO:0000256" key="2">
    <source>
        <dbReference type="ARBA" id="ARBA00022617"/>
    </source>
</evidence>